<evidence type="ECO:0000313" key="2">
    <source>
        <dbReference type="Proteomes" id="UP000669317"/>
    </source>
</evidence>
<dbReference type="Proteomes" id="UP000669317">
    <property type="component" value="Unassembled WGS sequence"/>
</dbReference>
<organism evidence="1 2">
    <name type="scientific">Bradyrhizobium vignae</name>
    <dbReference type="NCBI Taxonomy" id="1549949"/>
    <lineage>
        <taxon>Bacteria</taxon>
        <taxon>Pseudomonadati</taxon>
        <taxon>Pseudomonadota</taxon>
        <taxon>Alphaproteobacteria</taxon>
        <taxon>Hyphomicrobiales</taxon>
        <taxon>Nitrobacteraceae</taxon>
        <taxon>Bradyrhizobium</taxon>
    </lineage>
</organism>
<accession>A0ABS3ZZF5</accession>
<name>A0ABS3ZZF5_9BRAD</name>
<dbReference type="EMBL" id="JAGIKT010000038">
    <property type="protein sequence ID" value="MBP0112799.1"/>
    <property type="molecule type" value="Genomic_DNA"/>
</dbReference>
<gene>
    <name evidence="1" type="ORF">JWS04_17250</name>
</gene>
<evidence type="ECO:0000313" key="1">
    <source>
        <dbReference type="EMBL" id="MBP0112799.1"/>
    </source>
</evidence>
<reference evidence="1 2" key="1">
    <citation type="submission" date="2021-03" db="EMBL/GenBank/DDBJ databases">
        <title>Genome Sequence of Bradyrhizobium vignae strain ISRA400.</title>
        <authorList>
            <person name="Tisa L.S."/>
            <person name="Svistoonoff S."/>
            <person name="Hocher V."/>
            <person name="Fall S."/>
            <person name="Zaiya A."/>
            <person name="Naing D."/>
            <person name="Niang N."/>
            <person name="Diouf A."/>
            <person name="Dasylva M.C."/>
            <person name="Toure O."/>
            <person name="Gueye M."/>
            <person name="Gully D."/>
            <person name="Tisseyre P."/>
            <person name="Simpson S."/>
            <person name="Morris K."/>
            <person name="Thomas W.K."/>
        </authorList>
    </citation>
    <scope>NUCLEOTIDE SEQUENCE [LARGE SCALE GENOMIC DNA]</scope>
    <source>
        <strain evidence="1 2">ISRA400</strain>
    </source>
</reference>
<keyword evidence="2" id="KW-1185">Reference proteome</keyword>
<comment type="caution">
    <text evidence="1">The sequence shown here is derived from an EMBL/GenBank/DDBJ whole genome shotgun (WGS) entry which is preliminary data.</text>
</comment>
<sequence length="296" mass="33096">MNIDLKDTAVRSAVRQLLRTVKDSHNLRWEKFAGQIGFDKEDVVGVAYDKKKPWHDFVVKLVRCCNRRGYAIPSAIGAQLGLAVSQPAPPAVVPPPAPLPASAPPEGGFIASLGIDKDIRKTSVDSYNGTYYNFTLDDDRKVVVSAYGLSRELGADQTPIYRSWRKLPNQKKRRRYVGAYFANTDNLYLVGTPIGAVDIRLSIFSIIPGEKQNMLRGMGLLFSHRRAILTGNSILVRAKHISSLQRNALMDKPLTKDDLHKILSLSKPAMKNELLEIVDYLYDLNNPTQIKYSTNE</sequence>
<dbReference type="RefSeq" id="WP_209295386.1">
    <property type="nucleotide sequence ID" value="NZ_JAGIKT010000038.1"/>
</dbReference>
<protein>
    <submittedName>
        <fullName evidence="1">Uncharacterized protein</fullName>
    </submittedName>
</protein>
<proteinExistence type="predicted"/>